<protein>
    <submittedName>
        <fullName evidence="2">Class I SAM-dependent methyltransferase</fullName>
    </submittedName>
</protein>
<evidence type="ECO:0000259" key="1">
    <source>
        <dbReference type="Pfam" id="PF13847"/>
    </source>
</evidence>
<dbReference type="Gene3D" id="3.40.50.150">
    <property type="entry name" value="Vaccinia Virus protein VP39"/>
    <property type="match status" value="1"/>
</dbReference>
<dbReference type="EMBL" id="JBHTBF010000002">
    <property type="protein sequence ID" value="MFC7317286.1"/>
    <property type="molecule type" value="Genomic_DNA"/>
</dbReference>
<dbReference type="InterPro" id="IPR025714">
    <property type="entry name" value="Methyltranfer_dom"/>
</dbReference>
<dbReference type="CDD" id="cd02440">
    <property type="entry name" value="AdoMet_MTases"/>
    <property type="match status" value="1"/>
</dbReference>
<dbReference type="SUPFAM" id="SSF53335">
    <property type="entry name" value="S-adenosyl-L-methionine-dependent methyltransferases"/>
    <property type="match status" value="1"/>
</dbReference>
<proteinExistence type="predicted"/>
<comment type="caution">
    <text evidence="2">The sequence shown here is derived from an EMBL/GenBank/DDBJ whole genome shotgun (WGS) entry which is preliminary data.</text>
</comment>
<reference evidence="2 3" key="1">
    <citation type="journal article" date="2019" name="Int. J. Syst. Evol. Microbiol.">
        <title>The Global Catalogue of Microorganisms (GCM) 10K type strain sequencing project: providing services to taxonomists for standard genome sequencing and annotation.</title>
        <authorList>
            <consortium name="The Broad Institute Genomics Platform"/>
            <consortium name="The Broad Institute Genome Sequencing Center for Infectious Disease"/>
            <person name="Wu L."/>
            <person name="Ma J."/>
        </authorList>
    </citation>
    <scope>NUCLEOTIDE SEQUENCE [LARGE SCALE GENOMIC DNA]</scope>
    <source>
        <strain evidence="2 3">PSR21</strain>
    </source>
</reference>
<dbReference type="PANTHER" id="PTHR45128">
    <property type="entry name" value="METHYLTRANSFERASE TYPE 11"/>
    <property type="match status" value="1"/>
</dbReference>
<keyword evidence="2" id="KW-0489">Methyltransferase</keyword>
<dbReference type="Proteomes" id="UP001596547">
    <property type="component" value="Unassembled WGS sequence"/>
</dbReference>
<evidence type="ECO:0000313" key="3">
    <source>
        <dbReference type="Proteomes" id="UP001596547"/>
    </source>
</evidence>
<accession>A0ABD6AAC9</accession>
<name>A0ABD6AAC9_9EURY</name>
<keyword evidence="3" id="KW-1185">Reference proteome</keyword>
<dbReference type="GO" id="GO:0032259">
    <property type="term" value="P:methylation"/>
    <property type="evidence" value="ECO:0007669"/>
    <property type="project" value="UniProtKB-KW"/>
</dbReference>
<feature type="domain" description="Methyltransferase" evidence="1">
    <location>
        <begin position="51"/>
        <end position="153"/>
    </location>
</feature>
<keyword evidence="2" id="KW-0808">Transferase</keyword>
<organism evidence="2 3">
    <name type="scientific">Halomarina halobia</name>
    <dbReference type="NCBI Taxonomy" id="3033386"/>
    <lineage>
        <taxon>Archaea</taxon>
        <taxon>Methanobacteriati</taxon>
        <taxon>Methanobacteriota</taxon>
        <taxon>Stenosarchaea group</taxon>
        <taxon>Halobacteria</taxon>
        <taxon>Halobacteriales</taxon>
        <taxon>Natronomonadaceae</taxon>
        <taxon>Halomarina</taxon>
    </lineage>
</organism>
<dbReference type="InterPro" id="IPR029063">
    <property type="entry name" value="SAM-dependent_MTases_sf"/>
</dbReference>
<dbReference type="Pfam" id="PF13847">
    <property type="entry name" value="Methyltransf_31"/>
    <property type="match status" value="1"/>
</dbReference>
<dbReference type="AlphaFoldDB" id="A0ABD6AAC9"/>
<gene>
    <name evidence="2" type="ORF">ACFQPE_10855</name>
</gene>
<evidence type="ECO:0000313" key="2">
    <source>
        <dbReference type="EMBL" id="MFC7317286.1"/>
    </source>
</evidence>
<dbReference type="GeneID" id="79316052"/>
<dbReference type="RefSeq" id="WP_276303464.1">
    <property type="nucleotide sequence ID" value="NZ_CP119992.1"/>
</dbReference>
<dbReference type="GO" id="GO:0008168">
    <property type="term" value="F:methyltransferase activity"/>
    <property type="evidence" value="ECO:0007669"/>
    <property type="project" value="UniProtKB-KW"/>
</dbReference>
<dbReference type="InterPro" id="IPR053173">
    <property type="entry name" value="SAM-binding_MTase"/>
</dbReference>
<sequence length="228" mass="25075">MANEGTTDGDAFWAVAAGERRDGANGDPFPEADLLDRFFRRIGEPASVASVGCGPASVCFDLAARYPTIEFRGYDAVGAVVDANRERAAECGLENLSFAVGAIPDLAIDGRFDLVYCYGALHYVHDVERALRALYERVAPRGCLVFNYPNRLTRGHLRRDLGERGTDAASSLEELRERFAPVLDGANVLSYRRIAEVLGARPRSYWSAVDAPVEPWTARDNPCVYVRK</sequence>
<dbReference type="PANTHER" id="PTHR45128:SF1">
    <property type="entry name" value="S-ADENOSYLMETHIONINE-DEPENDENT METHYLTRANSFERASE RV2258C"/>
    <property type="match status" value="1"/>
</dbReference>